<dbReference type="Proteomes" id="UP000185511">
    <property type="component" value="Chromosome"/>
</dbReference>
<evidence type="ECO:0000256" key="1">
    <source>
        <dbReference type="ARBA" id="ARBA00022723"/>
    </source>
</evidence>
<keyword evidence="6" id="KW-0645">Protease</keyword>
<proteinExistence type="inferred from homology"/>
<dbReference type="PROSITE" id="PS00491">
    <property type="entry name" value="PROLINE_PEPTIDASE"/>
    <property type="match status" value="1"/>
</dbReference>
<evidence type="ECO:0000259" key="4">
    <source>
        <dbReference type="Pfam" id="PF00557"/>
    </source>
</evidence>
<dbReference type="RefSeq" id="WP_075740480.1">
    <property type="nucleotide sequence ID" value="NZ_CP016076.1"/>
</dbReference>
<keyword evidence="1 3" id="KW-0479">Metal-binding</keyword>
<evidence type="ECO:0000313" key="6">
    <source>
        <dbReference type="EMBL" id="APU14650.1"/>
    </source>
</evidence>
<dbReference type="Gene3D" id="3.90.230.10">
    <property type="entry name" value="Creatinase/methionine aminopeptidase superfamily"/>
    <property type="match status" value="1"/>
</dbReference>
<evidence type="ECO:0000256" key="2">
    <source>
        <dbReference type="ARBA" id="ARBA00022801"/>
    </source>
</evidence>
<dbReference type="InterPro" id="IPR050659">
    <property type="entry name" value="Peptidase_M24B"/>
</dbReference>
<dbReference type="GO" id="GO:0004177">
    <property type="term" value="F:aminopeptidase activity"/>
    <property type="evidence" value="ECO:0007669"/>
    <property type="project" value="UniProtKB-KW"/>
</dbReference>
<evidence type="ECO:0000259" key="5">
    <source>
        <dbReference type="Pfam" id="PF01321"/>
    </source>
</evidence>
<keyword evidence="6" id="KW-0224">Dipeptidase</keyword>
<dbReference type="GO" id="GO:0046872">
    <property type="term" value="F:metal ion binding"/>
    <property type="evidence" value="ECO:0007669"/>
    <property type="project" value="UniProtKB-KW"/>
</dbReference>
<dbReference type="Gene3D" id="3.40.350.10">
    <property type="entry name" value="Creatinase/prolidase N-terminal domain"/>
    <property type="match status" value="1"/>
</dbReference>
<dbReference type="Pfam" id="PF00557">
    <property type="entry name" value="Peptidase_M24"/>
    <property type="match status" value="1"/>
</dbReference>
<comment type="similarity">
    <text evidence="3">Belongs to the peptidase M24B family.</text>
</comment>
<feature type="domain" description="Creatinase N-terminal" evidence="5">
    <location>
        <begin position="17"/>
        <end position="155"/>
    </location>
</feature>
<evidence type="ECO:0000313" key="7">
    <source>
        <dbReference type="Proteomes" id="UP000185511"/>
    </source>
</evidence>
<keyword evidence="2 6" id="KW-0378">Hydrolase</keyword>
<protein>
    <submittedName>
        <fullName evidence="6">Xaa-Pro aminopeptidase</fullName>
        <ecNumber evidence="6">3.4.13.-</ecNumber>
    </submittedName>
</protein>
<dbReference type="EC" id="3.4.13.-" evidence="6"/>
<dbReference type="EMBL" id="CP016076">
    <property type="protein sequence ID" value="APU14650.1"/>
    <property type="molecule type" value="Genomic_DNA"/>
</dbReference>
<dbReference type="PANTHER" id="PTHR46112">
    <property type="entry name" value="AMINOPEPTIDASE"/>
    <property type="match status" value="1"/>
</dbReference>
<keyword evidence="7" id="KW-1185">Reference proteome</keyword>
<dbReference type="GO" id="GO:0016805">
    <property type="term" value="F:dipeptidase activity"/>
    <property type="evidence" value="ECO:0007669"/>
    <property type="project" value="UniProtKB-KW"/>
</dbReference>
<dbReference type="SUPFAM" id="SSF53092">
    <property type="entry name" value="Creatinase/prolidase N-terminal domain"/>
    <property type="match status" value="1"/>
</dbReference>
<keyword evidence="6" id="KW-0031">Aminopeptidase</keyword>
<reference evidence="7" key="1">
    <citation type="submission" date="2016-06" db="EMBL/GenBank/DDBJ databases">
        <title>Complete genome sequence of Actinoalloteichus fjordicus DSM 46855 (=ADI127-17), type strain of the new species Actinoalloteichus fjordicus.</title>
        <authorList>
            <person name="Ruckert C."/>
            <person name="Nouioui I."/>
            <person name="Willmese J."/>
            <person name="van Wezel G."/>
            <person name="Klenk H.-P."/>
            <person name="Kalinowski J."/>
            <person name="Zotchev S.B."/>
        </authorList>
    </citation>
    <scope>NUCLEOTIDE SEQUENCE [LARGE SCALE GENOMIC DNA]</scope>
    <source>
        <strain evidence="7">ADI127-7</strain>
    </source>
</reference>
<dbReference type="InterPro" id="IPR036005">
    <property type="entry name" value="Creatinase/aminopeptidase-like"/>
</dbReference>
<dbReference type="PANTHER" id="PTHR46112:SF3">
    <property type="entry name" value="AMINOPEPTIDASE YPDF"/>
    <property type="match status" value="1"/>
</dbReference>
<evidence type="ECO:0000256" key="3">
    <source>
        <dbReference type="RuleBase" id="RU000590"/>
    </source>
</evidence>
<sequence length="385" mass="40441">MASTSSSLPPAQVLRSRLDRAREACTEAGVDALVVAPGSDLRYLLGVEGGSRERLTTLVVPAASIGGAPVLVLPKLEAPGFTEVPAAEIGLEIATWVDGEDPYRLVVDLLSRGGSTPRRVAVGDMLEALHVLGLRAADPSIEQSLTGPVLRELRMRKTAEEIEGLAAAGAAIDRVHARMGEWLRVGRTEAEIGADIAAAIVAEGHTRPDFVIVGSGPNGASPHHRVSDRVVEAGDVVVIDIGGPVESGYNSDCTRTYVLGEPAHSDVHDAYEVLRRAQQAAVDAVRPGVTAAEIDAAARGTIEEAGLGEFFIHRTGHGIGLDVHEEPYIVGGNDLPLQEGMAFSVEPGLYLPGRWGARIEDIVVVTADGVRAVNTRPHELAVLPA</sequence>
<dbReference type="InterPro" id="IPR001131">
    <property type="entry name" value="Peptidase_M24B_aminopep-P_CS"/>
</dbReference>
<dbReference type="KEGG" id="acad:UA74_12960"/>
<dbReference type="InterPro" id="IPR000587">
    <property type="entry name" value="Creatinase_N"/>
</dbReference>
<dbReference type="AlphaFoldDB" id="A0AAC9LE56"/>
<dbReference type="Pfam" id="PF01321">
    <property type="entry name" value="Creatinase_N"/>
    <property type="match status" value="1"/>
</dbReference>
<dbReference type="InterPro" id="IPR029149">
    <property type="entry name" value="Creatin/AminoP/Spt16_N"/>
</dbReference>
<feature type="domain" description="Peptidase M24" evidence="4">
    <location>
        <begin position="164"/>
        <end position="367"/>
    </location>
</feature>
<dbReference type="InterPro" id="IPR000994">
    <property type="entry name" value="Pept_M24"/>
</dbReference>
<dbReference type="CDD" id="cd01092">
    <property type="entry name" value="APP-like"/>
    <property type="match status" value="1"/>
</dbReference>
<name>A0AAC9LE56_9PSEU</name>
<organism evidence="6 7">
    <name type="scientific">Actinoalloteichus fjordicus</name>
    <dbReference type="NCBI Taxonomy" id="1612552"/>
    <lineage>
        <taxon>Bacteria</taxon>
        <taxon>Bacillati</taxon>
        <taxon>Actinomycetota</taxon>
        <taxon>Actinomycetes</taxon>
        <taxon>Pseudonocardiales</taxon>
        <taxon>Pseudonocardiaceae</taxon>
        <taxon>Actinoalloteichus</taxon>
    </lineage>
</organism>
<accession>A0AAC9LE56</accession>
<dbReference type="SUPFAM" id="SSF55920">
    <property type="entry name" value="Creatinase/aminopeptidase"/>
    <property type="match status" value="1"/>
</dbReference>
<gene>
    <name evidence="6" type="ORF">UA74_12960</name>
</gene>